<dbReference type="EMBL" id="OU963864">
    <property type="protein sequence ID" value="CAH0386062.1"/>
    <property type="molecule type" value="Genomic_DNA"/>
</dbReference>
<gene>
    <name evidence="2" type="ORF">BEMITA_LOCUS5226</name>
</gene>
<feature type="compositionally biased region" description="Polar residues" evidence="1">
    <location>
        <begin position="133"/>
        <end position="156"/>
    </location>
</feature>
<dbReference type="Proteomes" id="UP001152759">
    <property type="component" value="Chromosome 3"/>
</dbReference>
<feature type="region of interest" description="Disordered" evidence="1">
    <location>
        <begin position="30"/>
        <end position="156"/>
    </location>
</feature>
<feature type="compositionally biased region" description="Basic residues" evidence="1">
    <location>
        <begin position="77"/>
        <end position="96"/>
    </location>
</feature>
<accession>A0A9P0F301</accession>
<feature type="compositionally biased region" description="Basic and acidic residues" evidence="1">
    <location>
        <begin position="349"/>
        <end position="358"/>
    </location>
</feature>
<evidence type="ECO:0000313" key="2">
    <source>
        <dbReference type="EMBL" id="CAH0386062.1"/>
    </source>
</evidence>
<feature type="region of interest" description="Disordered" evidence="1">
    <location>
        <begin position="329"/>
        <end position="358"/>
    </location>
</feature>
<sequence>MPRRAPPPVPPPTGLYSLGLVVKLIDKAIDKEDNRDLEESHRWKRLSPANIGPMSCVRDTSPTASSKNAEDTGKQESKKRRFHPLRGLRRIFRRKPRAAERERGPDSPHSSREGLSPDDAHPHPGTDAAGIQAQCSRSASQLIQDPSQSRRSLHSTVLSVSHDSIFSPEIHPESQLGSVQSVQKLGHSNIRVMWLFSIVTKFYENMSGKTGKFQGISFWQPCPLPVESAIERDLSSTPSAIGGGGGAGGKSSAGQGASRGRGESVDRCGMLMLNGACRAADKVIENWTTELVPTRRRRRASIPPLHRRRKSARVVLRLGDFAPNHQRSFACMAGNSNGERGRNSPAPGMEKEGKLRLL</sequence>
<evidence type="ECO:0000313" key="3">
    <source>
        <dbReference type="Proteomes" id="UP001152759"/>
    </source>
</evidence>
<keyword evidence="3" id="KW-1185">Reference proteome</keyword>
<feature type="region of interest" description="Disordered" evidence="1">
    <location>
        <begin position="235"/>
        <end position="262"/>
    </location>
</feature>
<dbReference type="AlphaFoldDB" id="A0A9P0F301"/>
<feature type="compositionally biased region" description="Polar residues" evidence="1">
    <location>
        <begin position="58"/>
        <end position="67"/>
    </location>
</feature>
<name>A0A9P0F301_BEMTA</name>
<proteinExistence type="predicted"/>
<protein>
    <submittedName>
        <fullName evidence="2">Uncharacterized protein</fullName>
    </submittedName>
</protein>
<feature type="compositionally biased region" description="Basic and acidic residues" evidence="1">
    <location>
        <begin position="30"/>
        <end position="41"/>
    </location>
</feature>
<organism evidence="2 3">
    <name type="scientific">Bemisia tabaci</name>
    <name type="common">Sweetpotato whitefly</name>
    <name type="synonym">Aleurodes tabaci</name>
    <dbReference type="NCBI Taxonomy" id="7038"/>
    <lineage>
        <taxon>Eukaryota</taxon>
        <taxon>Metazoa</taxon>
        <taxon>Ecdysozoa</taxon>
        <taxon>Arthropoda</taxon>
        <taxon>Hexapoda</taxon>
        <taxon>Insecta</taxon>
        <taxon>Pterygota</taxon>
        <taxon>Neoptera</taxon>
        <taxon>Paraneoptera</taxon>
        <taxon>Hemiptera</taxon>
        <taxon>Sternorrhyncha</taxon>
        <taxon>Aleyrodoidea</taxon>
        <taxon>Aleyrodidae</taxon>
        <taxon>Aleyrodinae</taxon>
        <taxon>Bemisia</taxon>
    </lineage>
</organism>
<evidence type="ECO:0000256" key="1">
    <source>
        <dbReference type="SAM" id="MobiDB-lite"/>
    </source>
</evidence>
<feature type="compositionally biased region" description="Basic and acidic residues" evidence="1">
    <location>
        <begin position="97"/>
        <end position="112"/>
    </location>
</feature>
<feature type="compositionally biased region" description="Gly residues" evidence="1">
    <location>
        <begin position="241"/>
        <end position="251"/>
    </location>
</feature>
<reference evidence="2" key="1">
    <citation type="submission" date="2021-12" db="EMBL/GenBank/DDBJ databases">
        <authorList>
            <person name="King R."/>
        </authorList>
    </citation>
    <scope>NUCLEOTIDE SEQUENCE</scope>
</reference>